<evidence type="ECO:0000313" key="2">
    <source>
        <dbReference type="EMBL" id="CAI3982893.1"/>
    </source>
</evidence>
<feature type="domain" description="RWD" evidence="1">
    <location>
        <begin position="12"/>
        <end position="145"/>
    </location>
</feature>
<dbReference type="AlphaFoldDB" id="A0A9P1FNS9"/>
<dbReference type="OrthoDB" id="446453at2759"/>
<evidence type="ECO:0000313" key="3">
    <source>
        <dbReference type="EMBL" id="CAL4770205.1"/>
    </source>
</evidence>
<accession>A0A9P1FNS9</accession>
<dbReference type="Pfam" id="PF05773">
    <property type="entry name" value="RWD"/>
    <property type="match status" value="1"/>
</dbReference>
<keyword evidence="4" id="KW-1185">Reference proteome</keyword>
<dbReference type="EMBL" id="CAMXCT010000757">
    <property type="protein sequence ID" value="CAI3982893.1"/>
    <property type="molecule type" value="Genomic_DNA"/>
</dbReference>
<comment type="caution">
    <text evidence="2">The sequence shown here is derived from an EMBL/GenBank/DDBJ whole genome shotgun (WGS) entry which is preliminary data.</text>
</comment>
<reference evidence="2" key="1">
    <citation type="submission" date="2022-10" db="EMBL/GenBank/DDBJ databases">
        <authorList>
            <person name="Chen Y."/>
            <person name="Dougan E. K."/>
            <person name="Chan C."/>
            <person name="Rhodes N."/>
            <person name="Thang M."/>
        </authorList>
    </citation>
    <scope>NUCLEOTIDE SEQUENCE</scope>
</reference>
<dbReference type="SUPFAM" id="SSF54495">
    <property type="entry name" value="UBC-like"/>
    <property type="match status" value="1"/>
</dbReference>
<dbReference type="InterPro" id="IPR006575">
    <property type="entry name" value="RWD_dom"/>
</dbReference>
<dbReference type="Proteomes" id="UP001152797">
    <property type="component" value="Unassembled WGS sequence"/>
</dbReference>
<dbReference type="EMBL" id="CAMXCT030000757">
    <property type="protein sequence ID" value="CAL4770205.1"/>
    <property type="molecule type" value="Genomic_DNA"/>
</dbReference>
<gene>
    <name evidence="2" type="ORF">C1SCF055_LOCUS10553</name>
</gene>
<evidence type="ECO:0000259" key="1">
    <source>
        <dbReference type="PROSITE" id="PS50908"/>
    </source>
</evidence>
<proteinExistence type="predicted"/>
<sequence length="222" mass="24217">MDEAAWQSRQLLEIESLSAIYFEEGDFRVDDVARDTLRQAAEDQPPQHSALSLSVRLHRIFGAAVRLAAVLPQGYPGEAVPVVWLEPEIDEANVAAGSMASCLLKIAEDDHLCGRLQDTAQQLGEKGEECMLPLIQEAQELIQSWVDDIAVAGLMADGDRLVAMAASIPGDEDEVEDSPMPAPLWQGRRAGGPVTLGRRAMFSHHIIAPSKRQAIKEWAATE</sequence>
<protein>
    <recommendedName>
        <fullName evidence="1">RWD domain-containing protein</fullName>
    </recommendedName>
</protein>
<name>A0A9P1FNS9_9DINO</name>
<dbReference type="EMBL" id="CAMXCT020000757">
    <property type="protein sequence ID" value="CAL1136268.1"/>
    <property type="molecule type" value="Genomic_DNA"/>
</dbReference>
<dbReference type="PROSITE" id="PS50908">
    <property type="entry name" value="RWD"/>
    <property type="match status" value="1"/>
</dbReference>
<reference evidence="3 4" key="2">
    <citation type="submission" date="2024-05" db="EMBL/GenBank/DDBJ databases">
        <authorList>
            <person name="Chen Y."/>
            <person name="Shah S."/>
            <person name="Dougan E. K."/>
            <person name="Thang M."/>
            <person name="Chan C."/>
        </authorList>
    </citation>
    <scope>NUCLEOTIDE SEQUENCE [LARGE SCALE GENOMIC DNA]</scope>
</reference>
<dbReference type="InterPro" id="IPR016135">
    <property type="entry name" value="UBQ-conjugating_enzyme/RWD"/>
</dbReference>
<dbReference type="Gene3D" id="3.10.110.10">
    <property type="entry name" value="Ubiquitin Conjugating Enzyme"/>
    <property type="match status" value="1"/>
</dbReference>
<evidence type="ECO:0000313" key="4">
    <source>
        <dbReference type="Proteomes" id="UP001152797"/>
    </source>
</evidence>
<organism evidence="2">
    <name type="scientific">Cladocopium goreaui</name>
    <dbReference type="NCBI Taxonomy" id="2562237"/>
    <lineage>
        <taxon>Eukaryota</taxon>
        <taxon>Sar</taxon>
        <taxon>Alveolata</taxon>
        <taxon>Dinophyceae</taxon>
        <taxon>Suessiales</taxon>
        <taxon>Symbiodiniaceae</taxon>
        <taxon>Cladocopium</taxon>
    </lineage>
</organism>